<evidence type="ECO:0000313" key="1">
    <source>
        <dbReference type="EMBL" id="KNC65276.1"/>
    </source>
</evidence>
<dbReference type="Proteomes" id="UP000036850">
    <property type="component" value="Unassembled WGS sequence"/>
</dbReference>
<organism evidence="1 2">
    <name type="scientific">Pseudoalteromonas rubra</name>
    <dbReference type="NCBI Taxonomy" id="43658"/>
    <lineage>
        <taxon>Bacteria</taxon>
        <taxon>Pseudomonadati</taxon>
        <taxon>Pseudomonadota</taxon>
        <taxon>Gammaproteobacteria</taxon>
        <taxon>Alteromonadales</taxon>
        <taxon>Pseudoalteromonadaceae</taxon>
        <taxon>Pseudoalteromonas</taxon>
    </lineage>
</organism>
<name>A0A0L0ELL9_9GAMM</name>
<protein>
    <submittedName>
        <fullName evidence="1">Uncharacterized protein</fullName>
    </submittedName>
</protein>
<comment type="caution">
    <text evidence="1">The sequence shown here is derived from an EMBL/GenBank/DDBJ whole genome shotgun (WGS) entry which is preliminary data.</text>
</comment>
<gene>
    <name evidence="1" type="ORF">AC626_24140</name>
</gene>
<proteinExistence type="predicted"/>
<dbReference type="PATRIC" id="fig|43658.6.peg.4346"/>
<dbReference type="AlphaFoldDB" id="A0A0L0ELL9"/>
<accession>A0A0L0ELL9</accession>
<dbReference type="EMBL" id="LFZX01000331">
    <property type="protein sequence ID" value="KNC65276.1"/>
    <property type="molecule type" value="Genomic_DNA"/>
</dbReference>
<evidence type="ECO:0000313" key="2">
    <source>
        <dbReference type="Proteomes" id="UP000036850"/>
    </source>
</evidence>
<sequence length="75" mass="8431">MRAHPKDKAIDITKFTPWVEYTRDIAIARQFNRGGVVQISVAEAYAYIVEGDKLESGVFLHRSTPVDIEGTEPPK</sequence>
<reference evidence="2" key="1">
    <citation type="submission" date="2015-07" db="EMBL/GenBank/DDBJ databases">
        <title>Draft genome sequence of a Pseudoalteromonas rubra strain, OCN096, isolated from Kaneohe Bay, Oahu, Hawaii.</title>
        <authorList>
            <person name="Beurmann S."/>
            <person name="Ushijima B."/>
            <person name="Belcaid M."/>
            <person name="Callahan S.M."/>
            <person name="Aeby G.S."/>
        </authorList>
    </citation>
    <scope>NUCLEOTIDE SEQUENCE [LARGE SCALE GENOMIC DNA]</scope>
    <source>
        <strain evidence="2">OCN096</strain>
    </source>
</reference>